<evidence type="ECO:0000313" key="2">
    <source>
        <dbReference type="EMBL" id="RGS43644.1"/>
    </source>
</evidence>
<sequence length="614" mass="70535">MFKIKIAKKIKRVAVILAAAALLASSTACSSHMFDVKDIFGVTKDNADDYTDEQNRFEEFLHDEYVDSVTSDTLTYNYEIKDGEALGILEPEVSLGDNDMTEEGIRKQKSEFDDTYEKLKSFDRDDLTENQQLTYDILKQYMENEEQGFLNIYLSEPFSPMKGLQSNISTYFTDYRFDDKGDVERYIEVLGMIRDYFDDYLEFEKVKSEKGYFMSDDVCDEVIKQCEDFLKNKDDHFMIQTFNDNIESLSFLNEDEIQDFEEQNKKAVAESLLPAFQDVIDVLTSLKGTGKNDGGLCNYEGGKEYYTYLLQDAAGTDKTPDEVAEMLDENLSQLITEMTSIAMTDYSAYEYLYSNYDNLFSEYNDADPTEIINKLMGTATDHYPDMGKISYTAKKLDKSLEDIQENTLAYYMSPAIDDQDNNLIRVNGKHTDGMWTTLAHEGYPGHMLQNAYYMSTDPEPIRTVLSFLGYKEGWAMYACYDAISYYTFDGVDNSEDVARLYQINDELNYLVCGRIDIGINYEGWSVQDAKDYLNGKGLNGDVAEELYTTMVGDPAVYQSYSTGYYEMQSIRNYAEKELGSKFDLKEFNTVILETGPCQFNILKEQVDKYISTKK</sequence>
<keyword evidence="1" id="KW-0732">Signal</keyword>
<reference evidence="2 3" key="1">
    <citation type="submission" date="2018-08" db="EMBL/GenBank/DDBJ databases">
        <title>A genome reference for cultivated species of the human gut microbiota.</title>
        <authorList>
            <person name="Zou Y."/>
            <person name="Xue W."/>
            <person name="Luo G."/>
        </authorList>
    </citation>
    <scope>NUCLEOTIDE SEQUENCE [LARGE SCALE GENOMIC DNA]</scope>
    <source>
        <strain evidence="2 3">AF22-21</strain>
    </source>
</reference>
<evidence type="ECO:0000256" key="1">
    <source>
        <dbReference type="SAM" id="SignalP"/>
    </source>
</evidence>
<dbReference type="PANTHER" id="PTHR33361:SF2">
    <property type="entry name" value="DUF885 DOMAIN-CONTAINING PROTEIN"/>
    <property type="match status" value="1"/>
</dbReference>
<dbReference type="PANTHER" id="PTHR33361">
    <property type="entry name" value="GLR0591 PROTEIN"/>
    <property type="match status" value="1"/>
</dbReference>
<accession>A0A3R6CVK7</accession>
<feature type="chain" id="PRO_5018586597" evidence="1">
    <location>
        <begin position="31"/>
        <end position="614"/>
    </location>
</feature>
<dbReference type="Pfam" id="PF05960">
    <property type="entry name" value="DUF885"/>
    <property type="match status" value="1"/>
</dbReference>
<dbReference type="OrthoDB" id="9760040at2"/>
<gene>
    <name evidence="2" type="ORF">DWX94_03485</name>
</gene>
<comment type="caution">
    <text evidence="2">The sequence shown here is derived from an EMBL/GenBank/DDBJ whole genome shotgun (WGS) entry which is preliminary data.</text>
</comment>
<dbReference type="InterPro" id="IPR010281">
    <property type="entry name" value="DUF885"/>
</dbReference>
<proteinExistence type="predicted"/>
<dbReference type="EMBL" id="QRVK01000005">
    <property type="protein sequence ID" value="RGS43644.1"/>
    <property type="molecule type" value="Genomic_DNA"/>
</dbReference>
<dbReference type="PROSITE" id="PS51257">
    <property type="entry name" value="PROKAR_LIPOPROTEIN"/>
    <property type="match status" value="1"/>
</dbReference>
<dbReference type="AlphaFoldDB" id="A0A3R6CVK7"/>
<feature type="signal peptide" evidence="1">
    <location>
        <begin position="1"/>
        <end position="30"/>
    </location>
</feature>
<organism evidence="2 3">
    <name type="scientific">Coprococcus eutactus</name>
    <dbReference type="NCBI Taxonomy" id="33043"/>
    <lineage>
        <taxon>Bacteria</taxon>
        <taxon>Bacillati</taxon>
        <taxon>Bacillota</taxon>
        <taxon>Clostridia</taxon>
        <taxon>Lachnospirales</taxon>
        <taxon>Lachnospiraceae</taxon>
        <taxon>Coprococcus</taxon>
    </lineage>
</organism>
<evidence type="ECO:0000313" key="3">
    <source>
        <dbReference type="Proteomes" id="UP000283295"/>
    </source>
</evidence>
<dbReference type="Proteomes" id="UP000283295">
    <property type="component" value="Unassembled WGS sequence"/>
</dbReference>
<name>A0A3R6CVK7_9FIRM</name>
<protein>
    <submittedName>
        <fullName evidence="2">DUF885 domain-containing protein</fullName>
    </submittedName>
</protein>